<name>A0A182XT18_ANOQN</name>
<proteinExistence type="predicted"/>
<reference evidence="1" key="1">
    <citation type="submission" date="2020-05" db="UniProtKB">
        <authorList>
            <consortium name="EnsemblMetazoa"/>
        </authorList>
    </citation>
    <scope>IDENTIFICATION</scope>
    <source>
        <strain evidence="1">SANGQUA</strain>
    </source>
</reference>
<keyword evidence="2" id="KW-1185">Reference proteome</keyword>
<sequence>MHWFVRMNYTTIVGRNKKQPKMN</sequence>
<dbReference type="VEuPathDB" id="VectorBase:AQUA014969"/>
<dbReference type="EnsemblMetazoa" id="AQUA014969-RA">
    <property type="protein sequence ID" value="AQUA014969-PA"/>
    <property type="gene ID" value="AQUA014969"/>
</dbReference>
<evidence type="ECO:0000313" key="2">
    <source>
        <dbReference type="Proteomes" id="UP000076407"/>
    </source>
</evidence>
<dbReference type="Proteomes" id="UP000076407">
    <property type="component" value="Unassembled WGS sequence"/>
</dbReference>
<accession>A0A182XT18</accession>
<dbReference type="AlphaFoldDB" id="A0A182XT18"/>
<organism evidence="1 2">
    <name type="scientific">Anopheles quadriannulatus</name>
    <name type="common">Mosquito</name>
    <dbReference type="NCBI Taxonomy" id="34691"/>
    <lineage>
        <taxon>Eukaryota</taxon>
        <taxon>Metazoa</taxon>
        <taxon>Ecdysozoa</taxon>
        <taxon>Arthropoda</taxon>
        <taxon>Hexapoda</taxon>
        <taxon>Insecta</taxon>
        <taxon>Pterygota</taxon>
        <taxon>Neoptera</taxon>
        <taxon>Endopterygota</taxon>
        <taxon>Diptera</taxon>
        <taxon>Nematocera</taxon>
        <taxon>Culicoidea</taxon>
        <taxon>Culicidae</taxon>
        <taxon>Anophelinae</taxon>
        <taxon>Anopheles</taxon>
    </lineage>
</organism>
<evidence type="ECO:0000313" key="1">
    <source>
        <dbReference type="EnsemblMetazoa" id="AQUA014969-PA"/>
    </source>
</evidence>
<protein>
    <submittedName>
        <fullName evidence="1">Uncharacterized protein</fullName>
    </submittedName>
</protein>